<evidence type="ECO:0000313" key="2">
    <source>
        <dbReference type="Proteomes" id="UP000006620"/>
    </source>
</evidence>
<reference evidence="2" key="1">
    <citation type="submission" date="2011-06" db="EMBL/GenBank/DDBJ databases">
        <title>Complete genome sequence of Paenibacillus mucilaginosus KNP414.</title>
        <authorList>
            <person name="Wang J."/>
            <person name="Hu S."/>
            <person name="Hu X."/>
            <person name="Zhang B."/>
            <person name="Dong D."/>
            <person name="Zhang S."/>
            <person name="Zhao K."/>
            <person name="Wu D."/>
        </authorList>
    </citation>
    <scope>NUCLEOTIDE SEQUENCE [LARGE SCALE GENOMIC DNA]</scope>
    <source>
        <strain evidence="2">KNP414</strain>
    </source>
</reference>
<reference evidence="1 2" key="2">
    <citation type="journal article" date="2013" name="Genome Announc.">
        <title>Genome Sequence of Growth-Improving Paenibacillus mucilaginosus Strain KNP414.</title>
        <authorList>
            <person name="Lu J.J."/>
            <person name="Wang J.F."/>
            <person name="Hu X.F."/>
        </authorList>
    </citation>
    <scope>NUCLEOTIDE SEQUENCE [LARGE SCALE GENOMIC DNA]</scope>
    <source>
        <strain evidence="1 2">KNP414</strain>
    </source>
</reference>
<dbReference type="AlphaFoldDB" id="F8FQP2"/>
<organism evidence="1 2">
    <name type="scientific">Paenibacillus mucilaginosus (strain KNP414)</name>
    <dbReference type="NCBI Taxonomy" id="1036673"/>
    <lineage>
        <taxon>Bacteria</taxon>
        <taxon>Bacillati</taxon>
        <taxon>Bacillota</taxon>
        <taxon>Bacilli</taxon>
        <taxon>Bacillales</taxon>
        <taxon>Paenibacillaceae</taxon>
        <taxon>Paenibacillus</taxon>
    </lineage>
</organism>
<proteinExistence type="predicted"/>
<dbReference type="HOGENOM" id="CLU_3313817_0_0_9"/>
<accession>F8FQP2</accession>
<protein>
    <submittedName>
        <fullName evidence="1">Uncharacterized protein</fullName>
    </submittedName>
</protein>
<dbReference type="EMBL" id="CP002869">
    <property type="protein sequence ID" value="AEI40397.1"/>
    <property type="molecule type" value="Genomic_DNA"/>
</dbReference>
<evidence type="ECO:0000313" key="1">
    <source>
        <dbReference type="EMBL" id="AEI40397.1"/>
    </source>
</evidence>
<name>F8FQP2_PAEMK</name>
<sequence length="39" mass="4641">MKSRTAQESYFFRVNNKIIPMTPWKKTNSQTKVQNPNKV</sequence>
<dbReference type="Proteomes" id="UP000006620">
    <property type="component" value="Chromosome"/>
</dbReference>
<dbReference type="KEGG" id="pms:KNP414_01835"/>
<gene>
    <name evidence="1" type="ordered locus">KNP414_01835</name>
</gene>